<organism evidence="2 3">
    <name type="scientific">Macrostomum lignano</name>
    <dbReference type="NCBI Taxonomy" id="282301"/>
    <lineage>
        <taxon>Eukaryota</taxon>
        <taxon>Metazoa</taxon>
        <taxon>Spiralia</taxon>
        <taxon>Lophotrochozoa</taxon>
        <taxon>Platyhelminthes</taxon>
        <taxon>Rhabditophora</taxon>
        <taxon>Macrostomorpha</taxon>
        <taxon>Macrostomida</taxon>
        <taxon>Macrostomidae</taxon>
        <taxon>Macrostomum</taxon>
    </lineage>
</organism>
<evidence type="ECO:0000256" key="1">
    <source>
        <dbReference type="SAM" id="MobiDB-lite"/>
    </source>
</evidence>
<dbReference type="Proteomes" id="UP000095280">
    <property type="component" value="Unplaced"/>
</dbReference>
<dbReference type="AlphaFoldDB" id="A0A1I8HLZ0"/>
<reference evidence="3" key="1">
    <citation type="submission" date="2016-11" db="UniProtKB">
        <authorList>
            <consortium name="WormBaseParasite"/>
        </authorList>
    </citation>
    <scope>IDENTIFICATION</scope>
</reference>
<sequence length="166" mass="18012">LCNSYVSVHLDELGPARVGLDGVADARVSEVQHAAGAAGPVEQDGPALPALHAEPKAVKLRAHRGVSVAVDRTDVAQPQELCWLQVLAVRRRDRLADELCTPRPWLRFGKPDFQSLSSKVGNSEPLANLQPLRDLPASTRRSISSSPPMLRHSLAASHQLDRLLLM</sequence>
<protein>
    <submittedName>
        <fullName evidence="3">Integron gene cassette protein</fullName>
    </submittedName>
</protein>
<feature type="region of interest" description="Disordered" evidence="1">
    <location>
        <begin position="119"/>
        <end position="149"/>
    </location>
</feature>
<proteinExistence type="predicted"/>
<dbReference type="WBParaSite" id="maker-uti_cns_0006749-snap-gene-0.12-mRNA-1">
    <property type="protein sequence ID" value="maker-uti_cns_0006749-snap-gene-0.12-mRNA-1"/>
    <property type="gene ID" value="maker-uti_cns_0006749-snap-gene-0.12"/>
</dbReference>
<name>A0A1I8HLZ0_9PLAT</name>
<keyword evidence="2" id="KW-1185">Reference proteome</keyword>
<evidence type="ECO:0000313" key="3">
    <source>
        <dbReference type="WBParaSite" id="maker-uti_cns_0006749-snap-gene-0.12-mRNA-1"/>
    </source>
</evidence>
<evidence type="ECO:0000313" key="2">
    <source>
        <dbReference type="Proteomes" id="UP000095280"/>
    </source>
</evidence>
<accession>A0A1I8HLZ0</accession>